<name>F0W3J6_9STRA</name>
<evidence type="ECO:0000313" key="8">
    <source>
        <dbReference type="EMBL" id="CCA16299.1"/>
    </source>
</evidence>
<keyword evidence="3 7" id="KW-0418">Kinase</keyword>
<dbReference type="GO" id="GO:0003779">
    <property type="term" value="F:actin binding"/>
    <property type="evidence" value="ECO:0007669"/>
    <property type="project" value="InterPro"/>
</dbReference>
<feature type="domain" description="Protein kinase" evidence="6">
    <location>
        <begin position="635"/>
        <end position="897"/>
    </location>
</feature>
<dbReference type="Gene3D" id="3.40.20.10">
    <property type="entry name" value="Severin"/>
    <property type="match status" value="1"/>
</dbReference>
<dbReference type="GO" id="GO:0005524">
    <property type="term" value="F:ATP binding"/>
    <property type="evidence" value="ECO:0007669"/>
    <property type="project" value="UniProtKB-KW"/>
</dbReference>
<keyword evidence="4" id="KW-0067">ATP-binding</keyword>
<evidence type="ECO:0000256" key="2">
    <source>
        <dbReference type="ARBA" id="ARBA00022741"/>
    </source>
</evidence>
<reference evidence="7" key="2">
    <citation type="submission" date="2011-02" db="EMBL/GenBank/DDBJ databases">
        <authorList>
            <person name="MacLean D."/>
        </authorList>
    </citation>
    <scope>NUCLEOTIDE SEQUENCE</scope>
</reference>
<gene>
    <name evidence="7" type="primary">AlNc14C13G1558</name>
    <name evidence="8" type="synonym">AlNc14C20G2074</name>
    <name evidence="7" type="ORF">ALNC14_017820</name>
    <name evidence="8" type="ORF">ALNC14_024420</name>
</gene>
<feature type="compositionally biased region" description="Low complexity" evidence="5">
    <location>
        <begin position="319"/>
        <end position="328"/>
    </location>
</feature>
<dbReference type="HOGENOM" id="CLU_329152_0_0_1"/>
<dbReference type="Gene3D" id="1.10.510.10">
    <property type="entry name" value="Transferase(Phosphotransferase) domain 1"/>
    <property type="match status" value="1"/>
</dbReference>
<dbReference type="InterPro" id="IPR008271">
    <property type="entry name" value="Ser/Thr_kinase_AS"/>
</dbReference>
<evidence type="ECO:0000259" key="6">
    <source>
        <dbReference type="PROSITE" id="PS50011"/>
    </source>
</evidence>
<dbReference type="EMBL" id="FR824065">
    <property type="protein sequence ID" value="CCA16299.1"/>
    <property type="molecule type" value="Genomic_DNA"/>
</dbReference>
<dbReference type="InterPro" id="IPR002108">
    <property type="entry name" value="ADF-H"/>
</dbReference>
<protein>
    <submittedName>
        <fullName evidence="7">Protein kinase putative</fullName>
    </submittedName>
</protein>
<organism evidence="7">
    <name type="scientific">Albugo laibachii Nc14</name>
    <dbReference type="NCBI Taxonomy" id="890382"/>
    <lineage>
        <taxon>Eukaryota</taxon>
        <taxon>Sar</taxon>
        <taxon>Stramenopiles</taxon>
        <taxon>Oomycota</taxon>
        <taxon>Peronosporomycetes</taxon>
        <taxon>Albuginales</taxon>
        <taxon>Albuginaceae</taxon>
        <taxon>Albugo</taxon>
    </lineage>
</organism>
<dbReference type="Gene3D" id="3.30.200.20">
    <property type="entry name" value="Phosphorylase Kinase, domain 1"/>
    <property type="match status" value="1"/>
</dbReference>
<dbReference type="PANTHER" id="PTHR44329">
    <property type="entry name" value="SERINE/THREONINE-PROTEIN KINASE TNNI3K-RELATED"/>
    <property type="match status" value="1"/>
</dbReference>
<keyword evidence="1" id="KW-0808">Transferase</keyword>
<dbReference type="InterPro" id="IPR029006">
    <property type="entry name" value="ADF-H/Gelsolin-like_dom_sf"/>
</dbReference>
<reference evidence="7" key="1">
    <citation type="journal article" date="2011" name="PLoS Biol.">
        <title>Gene gain and loss during evolution of obligate parasitism in the white rust pathogen of Arabidopsis thaliana.</title>
        <authorList>
            <person name="Kemen E."/>
            <person name="Gardiner A."/>
            <person name="Schultz-Larsen T."/>
            <person name="Kemen A.C."/>
            <person name="Balmuth A.L."/>
            <person name="Robert-Seilaniantz A."/>
            <person name="Bailey K."/>
            <person name="Holub E."/>
            <person name="Studholme D.J."/>
            <person name="Maclean D."/>
            <person name="Jones J.D."/>
        </authorList>
    </citation>
    <scope>NUCLEOTIDE SEQUENCE</scope>
</reference>
<proteinExistence type="predicted"/>
<feature type="region of interest" description="Disordered" evidence="5">
    <location>
        <begin position="317"/>
        <end position="342"/>
    </location>
</feature>
<evidence type="ECO:0000313" key="7">
    <source>
        <dbReference type="EMBL" id="CCA15639.1"/>
    </source>
</evidence>
<dbReference type="EMBL" id="FR824058">
    <property type="protein sequence ID" value="CCA15639.1"/>
    <property type="molecule type" value="Genomic_DNA"/>
</dbReference>
<dbReference type="PRINTS" id="PR00109">
    <property type="entry name" value="TYRKINASE"/>
</dbReference>
<keyword evidence="2" id="KW-0547">Nucleotide-binding</keyword>
<accession>F0W3J6</accession>
<evidence type="ECO:0000256" key="5">
    <source>
        <dbReference type="SAM" id="MobiDB-lite"/>
    </source>
</evidence>
<dbReference type="InterPro" id="IPR001245">
    <property type="entry name" value="Ser-Thr/Tyr_kinase_cat_dom"/>
</dbReference>
<evidence type="ECO:0000256" key="4">
    <source>
        <dbReference type="ARBA" id="ARBA00022840"/>
    </source>
</evidence>
<dbReference type="InterPro" id="IPR000719">
    <property type="entry name" value="Prot_kinase_dom"/>
</dbReference>
<dbReference type="SUPFAM" id="SSF56112">
    <property type="entry name" value="Protein kinase-like (PK-like)"/>
    <property type="match status" value="1"/>
</dbReference>
<dbReference type="SMART" id="SM00220">
    <property type="entry name" value="S_TKc"/>
    <property type="match status" value="1"/>
</dbReference>
<dbReference type="AlphaFoldDB" id="F0W3J6"/>
<sequence length="927" mass="105382">MQTMSASSHTFVRSVKAKDVCFDLVDPILKEIKGQSSPKTEVDGYPDPSKLNHPCYPEHQTHQVRRRWFIAEFTAPHESRNTLKVVGMGWNSLHMEINQWPKSLFAPNTLCYGFYRLDVPQEGILDACYRLNVVKLTFLAMHMLSSAKKKHFGASVHLTLQHSDDLKDTMLMKQIPRSRHRRAGSRRFISKEIDVDSRVKEAIADVRSDSTQYNWVVCGYLADIEDKKTSQQLILIDKGMGCSSFIGLEGISSILKEDETMYVYLRVDIPLHRGNHRIVSKYVLITWLTDGGIDPTHSDEESHLPRLGICRSYSNFDDSAPSSPSTPESRTELQVPAPTTPSSKLQRVAAAHVHGGEIYRVFPHHVHFFASTRAEITEEAIRERVRRAVDNDCMLFRVVCVQAVGDTQPSICVEVPFDATLGVLQKEIAQHVGIPEHTQRILWIKQTENFEVDAIRNSKAVFLEDPQALLRKDLGLNHGDKIHVDQRSNGINKGLAKLAQQINSGSLIVSLSAERRHEVQRGVEAREAELKKILSVTHALIRHRKNKRQTDTETSQRKYRSDSVGSVIATYQDRESLNQLEEGPRVAEECNSYTRRRSSTTEDIQFVSDLKAQARKLECQNEYLDIPYDSIRILEGKENELGLGKAATVYRGVWMNSNGAAEVAIKLFRYVRLTDKILGDYTQEVALLRKLKHPNIVLFIGACTHPKLMILTEYCSRKSLYEVIHNSNFESIPWKYKVRMMLDAARGIQYLHSRRIIHRDIKSHNFLVDDDWRVKVADFGISKVLENDGNAFTQCGTTGWIAPEVLLDEELGYTFKADNWSFAIVMWEMVAGLDNSNPFIGMAPIKFYNQTVNSGIRPFIPEAVDSDYTQLVCDCWRSIPADRPSITLIVTELEKMVIKMGVSTDLPPAFQEGYHAPRAEIEAQEQF</sequence>
<dbReference type="PROSITE" id="PS00108">
    <property type="entry name" value="PROTEIN_KINASE_ST"/>
    <property type="match status" value="1"/>
</dbReference>
<dbReference type="GO" id="GO:0004674">
    <property type="term" value="F:protein serine/threonine kinase activity"/>
    <property type="evidence" value="ECO:0007669"/>
    <property type="project" value="TreeGrafter"/>
</dbReference>
<dbReference type="Pfam" id="PF07714">
    <property type="entry name" value="PK_Tyr_Ser-Thr"/>
    <property type="match status" value="1"/>
</dbReference>
<dbReference type="InterPro" id="IPR011009">
    <property type="entry name" value="Kinase-like_dom_sf"/>
</dbReference>
<dbReference type="Pfam" id="PF00241">
    <property type="entry name" value="Cofilin_ADF"/>
    <property type="match status" value="1"/>
</dbReference>
<dbReference type="InterPro" id="IPR051681">
    <property type="entry name" value="Ser/Thr_Kinases-Pseudokinases"/>
</dbReference>
<evidence type="ECO:0000256" key="3">
    <source>
        <dbReference type="ARBA" id="ARBA00022777"/>
    </source>
</evidence>
<dbReference type="SUPFAM" id="SSF55753">
    <property type="entry name" value="Actin depolymerizing proteins"/>
    <property type="match status" value="1"/>
</dbReference>
<dbReference type="PROSITE" id="PS50011">
    <property type="entry name" value="PROTEIN_KINASE_DOM"/>
    <property type="match status" value="1"/>
</dbReference>
<dbReference type="CDD" id="cd13999">
    <property type="entry name" value="STKc_MAP3K-like"/>
    <property type="match status" value="1"/>
</dbReference>
<dbReference type="PANTHER" id="PTHR44329:SF288">
    <property type="entry name" value="MITOGEN-ACTIVATED PROTEIN KINASE KINASE KINASE 20"/>
    <property type="match status" value="1"/>
</dbReference>
<evidence type="ECO:0000256" key="1">
    <source>
        <dbReference type="ARBA" id="ARBA00022679"/>
    </source>
</evidence>